<organism evidence="2 3">
    <name type="scientific">Micromonospora cremea</name>
    <dbReference type="NCBI Taxonomy" id="709881"/>
    <lineage>
        <taxon>Bacteria</taxon>
        <taxon>Bacillati</taxon>
        <taxon>Actinomycetota</taxon>
        <taxon>Actinomycetes</taxon>
        <taxon>Micromonosporales</taxon>
        <taxon>Micromonosporaceae</taxon>
        <taxon>Micromonospora</taxon>
    </lineage>
</organism>
<evidence type="ECO:0000313" key="3">
    <source>
        <dbReference type="Proteomes" id="UP000185124"/>
    </source>
</evidence>
<sequence>MGAPTTSPLSSANGNGARSWARVRRQGASASRSVTAATPDRCARVRARLLPMNAPAAISSSGTWEYRSSSCRTG</sequence>
<reference evidence="3" key="1">
    <citation type="submission" date="2016-12" db="EMBL/GenBank/DDBJ databases">
        <authorList>
            <person name="Varghese N."/>
            <person name="Submissions S."/>
        </authorList>
    </citation>
    <scope>NUCLEOTIDE SEQUENCE [LARGE SCALE GENOMIC DNA]</scope>
    <source>
        <strain evidence="3">DSM 45599</strain>
    </source>
</reference>
<evidence type="ECO:0000313" key="2">
    <source>
        <dbReference type="EMBL" id="SIN13222.1"/>
    </source>
</evidence>
<name>A0A1N5YUD1_9ACTN</name>
<feature type="compositionally biased region" description="Polar residues" evidence="1">
    <location>
        <begin position="1"/>
        <end position="16"/>
    </location>
</feature>
<dbReference type="Proteomes" id="UP000185124">
    <property type="component" value="Unassembled WGS sequence"/>
</dbReference>
<feature type="region of interest" description="Disordered" evidence="1">
    <location>
        <begin position="1"/>
        <end position="39"/>
    </location>
</feature>
<evidence type="ECO:0000256" key="1">
    <source>
        <dbReference type="SAM" id="MobiDB-lite"/>
    </source>
</evidence>
<proteinExistence type="predicted"/>
<protein>
    <submittedName>
        <fullName evidence="2">Uncharacterized protein</fullName>
    </submittedName>
</protein>
<gene>
    <name evidence="2" type="ORF">SAMN04489832_3278</name>
</gene>
<dbReference type="EMBL" id="FSQT01000002">
    <property type="protein sequence ID" value="SIN13222.1"/>
    <property type="molecule type" value="Genomic_DNA"/>
</dbReference>
<keyword evidence="3" id="KW-1185">Reference proteome</keyword>
<accession>A0A1N5YUD1</accession>
<dbReference type="AlphaFoldDB" id="A0A1N5YUD1"/>